<evidence type="ECO:0000313" key="9">
    <source>
        <dbReference type="EMBL" id="MBA0709445.1"/>
    </source>
</evidence>
<evidence type="ECO:0000256" key="2">
    <source>
        <dbReference type="ARBA" id="ARBA00022527"/>
    </source>
</evidence>
<dbReference type="InterPro" id="IPR050591">
    <property type="entry name" value="GSK-3"/>
</dbReference>
<dbReference type="SUPFAM" id="SSF56112">
    <property type="entry name" value="Protein kinase-like (PK-like)"/>
    <property type="match status" value="1"/>
</dbReference>
<dbReference type="PANTHER" id="PTHR24057">
    <property type="entry name" value="GLYCOGEN SYNTHASE KINASE-3 ALPHA"/>
    <property type="match status" value="1"/>
</dbReference>
<feature type="region of interest" description="Disordered" evidence="7">
    <location>
        <begin position="1"/>
        <end position="69"/>
    </location>
</feature>
<dbReference type="GO" id="GO:0005524">
    <property type="term" value="F:ATP binding"/>
    <property type="evidence" value="ECO:0007669"/>
    <property type="project" value="UniProtKB-KW"/>
</dbReference>
<feature type="compositionally biased region" description="Basic and acidic residues" evidence="7">
    <location>
        <begin position="60"/>
        <end position="69"/>
    </location>
</feature>
<dbReference type="GO" id="GO:0007165">
    <property type="term" value="P:signal transduction"/>
    <property type="evidence" value="ECO:0007669"/>
    <property type="project" value="TreeGrafter"/>
</dbReference>
<name>A0A7J8ZCG6_9ROSI</name>
<evidence type="ECO:0000313" key="10">
    <source>
        <dbReference type="Proteomes" id="UP000593574"/>
    </source>
</evidence>
<dbReference type="GO" id="GO:0004674">
    <property type="term" value="F:protein serine/threonine kinase activity"/>
    <property type="evidence" value="ECO:0007669"/>
    <property type="project" value="UniProtKB-KW"/>
</dbReference>
<evidence type="ECO:0000256" key="5">
    <source>
        <dbReference type="ARBA" id="ARBA00022777"/>
    </source>
</evidence>
<comment type="similarity">
    <text evidence="1">Belongs to the protein kinase superfamily. CMGC Ser/Thr protein kinase family. GSK-3 subfamily.</text>
</comment>
<dbReference type="Proteomes" id="UP000593574">
    <property type="component" value="Unassembled WGS sequence"/>
</dbReference>
<feature type="non-terminal residue" evidence="9">
    <location>
        <position position="182"/>
    </location>
</feature>
<dbReference type="EMBL" id="JABEZV010000004">
    <property type="protein sequence ID" value="MBA0709445.1"/>
    <property type="molecule type" value="Genomic_DNA"/>
</dbReference>
<evidence type="ECO:0000256" key="4">
    <source>
        <dbReference type="ARBA" id="ARBA00022741"/>
    </source>
</evidence>
<proteinExistence type="inferred from homology"/>
<feature type="non-terminal residue" evidence="9">
    <location>
        <position position="1"/>
    </location>
</feature>
<protein>
    <recommendedName>
        <fullName evidence="8">Protein kinase domain-containing protein</fullName>
    </recommendedName>
</protein>
<evidence type="ECO:0000256" key="7">
    <source>
        <dbReference type="SAM" id="MobiDB-lite"/>
    </source>
</evidence>
<evidence type="ECO:0000259" key="8">
    <source>
        <dbReference type="PROSITE" id="PS50011"/>
    </source>
</evidence>
<dbReference type="PANTHER" id="PTHR24057:SF60">
    <property type="entry name" value="SHAGGY-RELATED PROTEIN KINASE THETA"/>
    <property type="match status" value="1"/>
</dbReference>
<dbReference type="PROSITE" id="PS50011">
    <property type="entry name" value="PROTEIN_KINASE_DOM"/>
    <property type="match status" value="1"/>
</dbReference>
<feature type="compositionally biased region" description="Polar residues" evidence="7">
    <location>
        <begin position="21"/>
        <end position="32"/>
    </location>
</feature>
<keyword evidence="4" id="KW-0547">Nucleotide-binding</keyword>
<accession>A0A7J8ZCG6</accession>
<feature type="compositionally biased region" description="Basic and acidic residues" evidence="7">
    <location>
        <begin position="1"/>
        <end position="19"/>
    </location>
</feature>
<comment type="caution">
    <text evidence="9">The sequence shown here is derived from an EMBL/GenBank/DDBJ whole genome shotgun (WGS) entry which is preliminary data.</text>
</comment>
<feature type="compositionally biased region" description="Low complexity" evidence="7">
    <location>
        <begin position="38"/>
        <end position="59"/>
    </location>
</feature>
<dbReference type="InterPro" id="IPR000719">
    <property type="entry name" value="Prot_kinase_dom"/>
</dbReference>
<dbReference type="InterPro" id="IPR011009">
    <property type="entry name" value="Kinase-like_dom_sf"/>
</dbReference>
<feature type="domain" description="Protein kinase" evidence="8">
    <location>
        <begin position="102"/>
        <end position="182"/>
    </location>
</feature>
<evidence type="ECO:0000256" key="3">
    <source>
        <dbReference type="ARBA" id="ARBA00022679"/>
    </source>
</evidence>
<keyword evidence="3" id="KW-0808">Transferase</keyword>
<evidence type="ECO:0000256" key="1">
    <source>
        <dbReference type="ARBA" id="ARBA00005527"/>
    </source>
</evidence>
<sequence length="182" mass="20158">GGDSFTKRAKVDQESEFKATGESNISDRSTSGPEHHMASTSSETVASTSNAASSSSNITEKLDLDQLPNEMHEMRIRDEKTTGHYDKDVGSNVINGNGTEAGQIITTVVGGRGGHPKQAKCIERGEPVAIKKVLQDKRYKNRELQIMHLLDHPNTVQLKHYFFSTTEKNELYLNLVLEFVPE</sequence>
<keyword evidence="10" id="KW-1185">Reference proteome</keyword>
<gene>
    <name evidence="9" type="ORF">Golax_024478</name>
</gene>
<dbReference type="GO" id="GO:0030154">
    <property type="term" value="P:cell differentiation"/>
    <property type="evidence" value="ECO:0007669"/>
    <property type="project" value="TreeGrafter"/>
</dbReference>
<dbReference type="Gene3D" id="3.30.200.20">
    <property type="entry name" value="Phosphorylase Kinase, domain 1"/>
    <property type="match status" value="1"/>
</dbReference>
<dbReference type="AlphaFoldDB" id="A0A7J8ZCG6"/>
<keyword evidence="6" id="KW-0067">ATP-binding</keyword>
<reference evidence="9 10" key="1">
    <citation type="journal article" date="2019" name="Genome Biol. Evol.">
        <title>Insights into the evolution of the New World diploid cottons (Gossypium, subgenus Houzingenia) based on genome sequencing.</title>
        <authorList>
            <person name="Grover C.E."/>
            <person name="Arick M.A. 2nd"/>
            <person name="Thrash A."/>
            <person name="Conover J.L."/>
            <person name="Sanders W.S."/>
            <person name="Peterson D.G."/>
            <person name="Frelichowski J.E."/>
            <person name="Scheffler J.A."/>
            <person name="Scheffler B.E."/>
            <person name="Wendel J.F."/>
        </authorList>
    </citation>
    <scope>NUCLEOTIDE SEQUENCE [LARGE SCALE GENOMIC DNA]</scope>
    <source>
        <strain evidence="9">4</strain>
        <tissue evidence="9">Leaf</tissue>
    </source>
</reference>
<dbReference type="GO" id="GO:0005737">
    <property type="term" value="C:cytoplasm"/>
    <property type="evidence" value="ECO:0007669"/>
    <property type="project" value="TreeGrafter"/>
</dbReference>
<keyword evidence="5" id="KW-0418">Kinase</keyword>
<dbReference type="GO" id="GO:0005634">
    <property type="term" value="C:nucleus"/>
    <property type="evidence" value="ECO:0007669"/>
    <property type="project" value="TreeGrafter"/>
</dbReference>
<evidence type="ECO:0000256" key="6">
    <source>
        <dbReference type="ARBA" id="ARBA00022840"/>
    </source>
</evidence>
<keyword evidence="2" id="KW-0723">Serine/threonine-protein kinase</keyword>
<organism evidence="9 10">
    <name type="scientific">Gossypium laxum</name>
    <dbReference type="NCBI Taxonomy" id="34288"/>
    <lineage>
        <taxon>Eukaryota</taxon>
        <taxon>Viridiplantae</taxon>
        <taxon>Streptophyta</taxon>
        <taxon>Embryophyta</taxon>
        <taxon>Tracheophyta</taxon>
        <taxon>Spermatophyta</taxon>
        <taxon>Magnoliopsida</taxon>
        <taxon>eudicotyledons</taxon>
        <taxon>Gunneridae</taxon>
        <taxon>Pentapetalae</taxon>
        <taxon>rosids</taxon>
        <taxon>malvids</taxon>
        <taxon>Malvales</taxon>
        <taxon>Malvaceae</taxon>
        <taxon>Malvoideae</taxon>
        <taxon>Gossypium</taxon>
    </lineage>
</organism>